<dbReference type="AlphaFoldDB" id="A0AA86NND0"/>
<evidence type="ECO:0000313" key="3">
    <source>
        <dbReference type="EMBL" id="CAI9922643.1"/>
    </source>
</evidence>
<dbReference type="Gene3D" id="3.80.10.10">
    <property type="entry name" value="Ribonuclease Inhibitor"/>
    <property type="match status" value="2"/>
</dbReference>
<keyword evidence="2" id="KW-0677">Repeat</keyword>
<name>A0AA86NND0_9EUKA</name>
<dbReference type="PROSITE" id="PS51450">
    <property type="entry name" value="LRR"/>
    <property type="match status" value="2"/>
</dbReference>
<evidence type="ECO:0000256" key="2">
    <source>
        <dbReference type="ARBA" id="ARBA00022737"/>
    </source>
</evidence>
<dbReference type="Proteomes" id="UP001642409">
    <property type="component" value="Unassembled WGS sequence"/>
</dbReference>
<sequence>MNNRYNLNSESRSETSKIKKYEINETLEQKYANKVINGCLTIDDDIQVQSLKFLDFIPEVTQITVKNCKNISFAQVPLQITNLKICNCGLSHISGINQMKNLQQVHLSDNTLIFDGIFQNLSELKSVHQENNKFTVQCVIKPIDLFFAKYSIKSQEFENYDLIMVSKYKQHRDLLFGKLRKIQDTELTSFKFADELVTPLKNGKLQLILSSCWNVNFVKTPIKVNDLNFTYCGLQNINGIQQMNLVALDLRHNYLIDIEPLREMKTLKQLNLASNMIIFIDALRDLTQLTEVNLDQNKIQDFKPIQHHKKFAKYTMNWQEIPTQANICHSLKLKNVRKQFEAVYNIKVQNKRTNKQFIKTKEQVTKLNSSLYFNHISYHQNDAMHGSGHIILLQNILFLQA</sequence>
<dbReference type="InterPro" id="IPR032675">
    <property type="entry name" value="LRR_dom_sf"/>
</dbReference>
<evidence type="ECO:0000313" key="4">
    <source>
        <dbReference type="EMBL" id="CAL6056436.1"/>
    </source>
</evidence>
<accession>A0AA86NND0</accession>
<dbReference type="PANTHER" id="PTHR46652">
    <property type="entry name" value="LEUCINE-RICH REPEAT AND IQ DOMAIN-CONTAINING PROTEIN 1-RELATED"/>
    <property type="match status" value="1"/>
</dbReference>
<keyword evidence="1" id="KW-0433">Leucine-rich repeat</keyword>
<reference evidence="4 5" key="2">
    <citation type="submission" date="2024-07" db="EMBL/GenBank/DDBJ databases">
        <authorList>
            <person name="Akdeniz Z."/>
        </authorList>
    </citation>
    <scope>NUCLEOTIDE SEQUENCE [LARGE SCALE GENOMIC DNA]</scope>
</reference>
<evidence type="ECO:0000256" key="1">
    <source>
        <dbReference type="ARBA" id="ARBA00022614"/>
    </source>
</evidence>
<dbReference type="PANTHER" id="PTHR46652:SF3">
    <property type="entry name" value="LEUCINE-RICH REPEAT-CONTAINING PROTEIN 9"/>
    <property type="match status" value="1"/>
</dbReference>
<dbReference type="EMBL" id="CAXDID020000210">
    <property type="protein sequence ID" value="CAL6056436.1"/>
    <property type="molecule type" value="Genomic_DNA"/>
</dbReference>
<reference evidence="3" key="1">
    <citation type="submission" date="2023-06" db="EMBL/GenBank/DDBJ databases">
        <authorList>
            <person name="Kurt Z."/>
        </authorList>
    </citation>
    <scope>NUCLEOTIDE SEQUENCE</scope>
</reference>
<comment type="caution">
    <text evidence="3">The sequence shown here is derived from an EMBL/GenBank/DDBJ whole genome shotgun (WGS) entry which is preliminary data.</text>
</comment>
<dbReference type="EMBL" id="CATOUU010000260">
    <property type="protein sequence ID" value="CAI9922643.1"/>
    <property type="molecule type" value="Genomic_DNA"/>
</dbReference>
<dbReference type="Pfam" id="PF13855">
    <property type="entry name" value="LRR_8"/>
    <property type="match status" value="1"/>
</dbReference>
<dbReference type="InterPro" id="IPR050836">
    <property type="entry name" value="SDS22/Internalin_LRR"/>
</dbReference>
<proteinExistence type="predicted"/>
<keyword evidence="5" id="KW-1185">Reference proteome</keyword>
<protein>
    <submittedName>
        <fullName evidence="3">Leucine-rich repeat domain-containing protein</fullName>
    </submittedName>
    <submittedName>
        <fullName evidence="4">Leucine-rich_repeat domain-containing protein</fullName>
    </submittedName>
</protein>
<organism evidence="3">
    <name type="scientific">Hexamita inflata</name>
    <dbReference type="NCBI Taxonomy" id="28002"/>
    <lineage>
        <taxon>Eukaryota</taxon>
        <taxon>Metamonada</taxon>
        <taxon>Diplomonadida</taxon>
        <taxon>Hexamitidae</taxon>
        <taxon>Hexamitinae</taxon>
        <taxon>Hexamita</taxon>
    </lineage>
</organism>
<evidence type="ECO:0000313" key="5">
    <source>
        <dbReference type="Proteomes" id="UP001642409"/>
    </source>
</evidence>
<dbReference type="InterPro" id="IPR001611">
    <property type="entry name" value="Leu-rich_rpt"/>
</dbReference>
<dbReference type="SUPFAM" id="SSF52058">
    <property type="entry name" value="L domain-like"/>
    <property type="match status" value="1"/>
</dbReference>
<gene>
    <name evidence="3" type="ORF">HINF_LOCUS10288</name>
    <name evidence="4" type="ORF">HINF_LOCUS47023</name>
</gene>